<evidence type="ECO:0000259" key="2">
    <source>
        <dbReference type="Pfam" id="PF00561"/>
    </source>
</evidence>
<name>A0A9W6G0Q3_9BACT</name>
<dbReference type="InterPro" id="IPR029058">
    <property type="entry name" value="AB_hydrolase_fold"/>
</dbReference>
<dbReference type="EMBL" id="BSDS01000001">
    <property type="protein sequence ID" value="GLI38304.1"/>
    <property type="molecule type" value="Genomic_DNA"/>
</dbReference>
<dbReference type="Proteomes" id="UP001144352">
    <property type="component" value="Unassembled WGS sequence"/>
</dbReference>
<evidence type="ECO:0000256" key="1">
    <source>
        <dbReference type="ARBA" id="ARBA00022801"/>
    </source>
</evidence>
<dbReference type="Gene3D" id="3.40.50.1820">
    <property type="entry name" value="alpha/beta hydrolase"/>
    <property type="match status" value="1"/>
</dbReference>
<comment type="caution">
    <text evidence="3">The sequence shown here is derived from an EMBL/GenBank/DDBJ whole genome shotgun (WGS) entry which is preliminary data.</text>
</comment>
<dbReference type="PANTHER" id="PTHR43798:SF31">
    <property type="entry name" value="AB HYDROLASE SUPERFAMILY PROTEIN YCLE"/>
    <property type="match status" value="1"/>
</dbReference>
<sequence>MNAIINGITLAYDDHGSGPAVVLIHGFPLCRRMWYPQIKAVTEAGFRLVTMDLRGFGESDAPEGPYSMDLFADDAAGLLDHLGIGRAVVGGMSMGGYVLLNLVERYSERLAGAVFITTRATADDDAGKARRLQLAQDTMKFGPQIIADAFVPLLFAEESLSERPKLVEEVGGWIVGTDSRGLAGGLLAMRERKDYSGLLGAIGVPSLAIGAEGDRAAPPETARAIAAGIPGCRLEIVTEAGHMANLEHPGAFNDALVGFLKGLGKW</sequence>
<gene>
    <name evidence="3" type="ORF">GHYDROH2_18050</name>
</gene>
<dbReference type="AlphaFoldDB" id="A0A9W6G0Q3"/>
<dbReference type="InterPro" id="IPR000639">
    <property type="entry name" value="Epox_hydrolase-like"/>
</dbReference>
<dbReference type="Pfam" id="PF00561">
    <property type="entry name" value="Abhydrolase_1"/>
    <property type="match status" value="1"/>
</dbReference>
<organism evidence="3 4">
    <name type="scientific">Geobacter hydrogenophilus</name>
    <dbReference type="NCBI Taxonomy" id="40983"/>
    <lineage>
        <taxon>Bacteria</taxon>
        <taxon>Pseudomonadati</taxon>
        <taxon>Thermodesulfobacteriota</taxon>
        <taxon>Desulfuromonadia</taxon>
        <taxon>Geobacterales</taxon>
        <taxon>Geobacteraceae</taxon>
        <taxon>Geobacter</taxon>
    </lineage>
</organism>
<evidence type="ECO:0000313" key="3">
    <source>
        <dbReference type="EMBL" id="GLI38304.1"/>
    </source>
</evidence>
<accession>A0A9W6G0Q3</accession>
<dbReference type="GO" id="GO:0016787">
    <property type="term" value="F:hydrolase activity"/>
    <property type="evidence" value="ECO:0007669"/>
    <property type="project" value="UniProtKB-KW"/>
</dbReference>
<dbReference type="PRINTS" id="PR00111">
    <property type="entry name" value="ABHYDROLASE"/>
</dbReference>
<dbReference type="PRINTS" id="PR00412">
    <property type="entry name" value="EPOXHYDRLASE"/>
</dbReference>
<feature type="domain" description="AB hydrolase-1" evidence="2">
    <location>
        <begin position="19"/>
        <end position="136"/>
    </location>
</feature>
<keyword evidence="4" id="KW-1185">Reference proteome</keyword>
<dbReference type="GO" id="GO:0016020">
    <property type="term" value="C:membrane"/>
    <property type="evidence" value="ECO:0007669"/>
    <property type="project" value="TreeGrafter"/>
</dbReference>
<dbReference type="PANTHER" id="PTHR43798">
    <property type="entry name" value="MONOACYLGLYCEROL LIPASE"/>
    <property type="match status" value="1"/>
</dbReference>
<proteinExistence type="predicted"/>
<evidence type="ECO:0000313" key="4">
    <source>
        <dbReference type="Proteomes" id="UP001144352"/>
    </source>
</evidence>
<protein>
    <submittedName>
        <fullName evidence="3">Alpha/beta hydrolase</fullName>
    </submittedName>
</protein>
<reference evidence="3" key="1">
    <citation type="submission" date="2022-12" db="EMBL/GenBank/DDBJ databases">
        <title>Reference genome sequencing for broad-spectrum identification of bacterial and archaeal isolates by mass spectrometry.</title>
        <authorList>
            <person name="Sekiguchi Y."/>
            <person name="Tourlousse D.M."/>
        </authorList>
    </citation>
    <scope>NUCLEOTIDE SEQUENCE</scope>
    <source>
        <strain evidence="3">H2</strain>
    </source>
</reference>
<dbReference type="InterPro" id="IPR000073">
    <property type="entry name" value="AB_hydrolase_1"/>
</dbReference>
<dbReference type="InterPro" id="IPR050266">
    <property type="entry name" value="AB_hydrolase_sf"/>
</dbReference>
<dbReference type="RefSeq" id="WP_214187627.1">
    <property type="nucleotide sequence ID" value="NZ_BSDS01000001.1"/>
</dbReference>
<keyword evidence="1 3" id="KW-0378">Hydrolase</keyword>
<dbReference type="SUPFAM" id="SSF53474">
    <property type="entry name" value="alpha/beta-Hydrolases"/>
    <property type="match status" value="1"/>
</dbReference>